<feature type="domain" description="EAL" evidence="5">
    <location>
        <begin position="571"/>
        <end position="825"/>
    </location>
</feature>
<dbReference type="Pfam" id="PF00989">
    <property type="entry name" value="PAS"/>
    <property type="match status" value="1"/>
</dbReference>
<keyword evidence="1" id="KW-0175">Coiled coil</keyword>
<feature type="transmembrane region" description="Helical" evidence="2">
    <location>
        <begin position="35"/>
        <end position="53"/>
    </location>
</feature>
<dbReference type="Proteomes" id="UP000295504">
    <property type="component" value="Unassembled WGS sequence"/>
</dbReference>
<dbReference type="NCBIfam" id="TIGR00254">
    <property type="entry name" value="GGDEF"/>
    <property type="match status" value="1"/>
</dbReference>
<dbReference type="CDD" id="cd00130">
    <property type="entry name" value="PAS"/>
    <property type="match status" value="2"/>
</dbReference>
<dbReference type="InterPro" id="IPR043128">
    <property type="entry name" value="Rev_trsase/Diguanyl_cyclase"/>
</dbReference>
<evidence type="ECO:0000259" key="5">
    <source>
        <dbReference type="PROSITE" id="PS50883"/>
    </source>
</evidence>
<dbReference type="Pfam" id="PF00563">
    <property type="entry name" value="EAL"/>
    <property type="match status" value="1"/>
</dbReference>
<dbReference type="PANTHER" id="PTHR44757:SF2">
    <property type="entry name" value="BIOFILM ARCHITECTURE MAINTENANCE PROTEIN MBAA"/>
    <property type="match status" value="1"/>
</dbReference>
<reference evidence="7 8" key="1">
    <citation type="submission" date="2019-03" db="EMBL/GenBank/DDBJ databases">
        <title>Genomic Encyclopedia of Type Strains, Phase IV (KMG-IV): sequencing the most valuable type-strain genomes for metagenomic binning, comparative biology and taxonomic classification.</title>
        <authorList>
            <person name="Goeker M."/>
        </authorList>
    </citation>
    <scope>NUCLEOTIDE SEQUENCE [LARGE SCALE GENOMIC DNA]</scope>
    <source>
        <strain evidence="7 8">DSM 100013</strain>
    </source>
</reference>
<dbReference type="GO" id="GO:0006355">
    <property type="term" value="P:regulation of DNA-templated transcription"/>
    <property type="evidence" value="ECO:0007669"/>
    <property type="project" value="InterPro"/>
</dbReference>
<dbReference type="InterPro" id="IPR000700">
    <property type="entry name" value="PAS-assoc_C"/>
</dbReference>
<feature type="domain" description="PAS" evidence="3">
    <location>
        <begin position="143"/>
        <end position="215"/>
    </location>
</feature>
<dbReference type="Gene3D" id="3.30.70.270">
    <property type="match status" value="1"/>
</dbReference>
<dbReference type="InterPro" id="IPR035965">
    <property type="entry name" value="PAS-like_dom_sf"/>
</dbReference>
<feature type="coiled-coil region" evidence="1">
    <location>
        <begin position="109"/>
        <end position="150"/>
    </location>
</feature>
<comment type="caution">
    <text evidence="7">The sequence shown here is derived from an EMBL/GenBank/DDBJ whole genome shotgun (WGS) entry which is preliminary data.</text>
</comment>
<dbReference type="SMART" id="SM00052">
    <property type="entry name" value="EAL"/>
    <property type="match status" value="1"/>
</dbReference>
<dbReference type="NCBIfam" id="TIGR00229">
    <property type="entry name" value="sensory_box"/>
    <property type="match status" value="2"/>
</dbReference>
<dbReference type="OrthoDB" id="9762141at2"/>
<dbReference type="SMART" id="SM00091">
    <property type="entry name" value="PAS"/>
    <property type="match status" value="2"/>
</dbReference>
<dbReference type="InterPro" id="IPR035919">
    <property type="entry name" value="EAL_sf"/>
</dbReference>
<dbReference type="AlphaFoldDB" id="A0A4R2TID3"/>
<dbReference type="CDD" id="cd01949">
    <property type="entry name" value="GGDEF"/>
    <property type="match status" value="1"/>
</dbReference>
<feature type="domain" description="PAC" evidence="4">
    <location>
        <begin position="346"/>
        <end position="398"/>
    </location>
</feature>
<dbReference type="EMBL" id="SLYC01000019">
    <property type="protein sequence ID" value="TCQ02077.1"/>
    <property type="molecule type" value="Genomic_DNA"/>
</dbReference>
<dbReference type="SUPFAM" id="SSF55073">
    <property type="entry name" value="Nucleotide cyclase"/>
    <property type="match status" value="1"/>
</dbReference>
<dbReference type="Gene3D" id="3.20.20.450">
    <property type="entry name" value="EAL domain"/>
    <property type="match status" value="1"/>
</dbReference>
<feature type="transmembrane region" description="Helical" evidence="2">
    <location>
        <begin position="74"/>
        <end position="92"/>
    </location>
</feature>
<dbReference type="SMART" id="SM00267">
    <property type="entry name" value="GGDEF"/>
    <property type="match status" value="1"/>
</dbReference>
<accession>A0A4R2TID3</accession>
<protein>
    <submittedName>
        <fullName evidence="7">PAS domain S-box-containing protein/diguanylate cyclase (GGDEF)-like protein</fullName>
    </submittedName>
</protein>
<dbReference type="SUPFAM" id="SSF55785">
    <property type="entry name" value="PYP-like sensor domain (PAS domain)"/>
    <property type="match status" value="2"/>
</dbReference>
<dbReference type="PROSITE" id="PS50887">
    <property type="entry name" value="GGDEF"/>
    <property type="match status" value="1"/>
</dbReference>
<dbReference type="InterPro" id="IPR029787">
    <property type="entry name" value="Nucleotide_cyclase"/>
</dbReference>
<dbReference type="SMART" id="SM00086">
    <property type="entry name" value="PAC"/>
    <property type="match status" value="2"/>
</dbReference>
<evidence type="ECO:0000259" key="4">
    <source>
        <dbReference type="PROSITE" id="PS50113"/>
    </source>
</evidence>
<dbReference type="InterPro" id="IPR013655">
    <property type="entry name" value="PAS_fold_3"/>
</dbReference>
<sequence length="829" mass="95693">MNKKDSQWFNEKIGKIQSSFSDYINDGKAIRPHNATLKIIAIYIFIGLVWIMLSDRLLSSIVKDIDMLITMQTYKGWLYVFITGIVFYLIIYRRIYLYKISTDTVFKGYEELSSTYEELLAMDEELSQQFNELENTIKLLEKSEQRYNLAVEGANDGIWEWDIESGVYFSSLKWISIFGYTDEEVPRTYDSWLKLVHKEDRESVEKDINDYIVSRLGILENTFRLRCKGGEYRWVLCKGKGIWDEKGNPVKLAGSHTDITDYVELQDSFYKKEELYRNIVNGAAVFILGVDKDEKVIEFSPYAEKLTGYNKEEVMGANWSDLFIPYESKKYTKSVITRILNGEKLINQENKIITKDGRIRDILWNNSTIHDRHGNVIGAIGVGADITDYKSMEKELYNLAYYDQLTGLPNRQNFEIMLNERIDIAKDTGEKFALLYLDLDDFKRINDIYGHSYGDVLLKKVASALKTIVENENLARLSGDEFAIIITNVMDTDDLFGNISNIMELVNKAWNVEGNEFYITSSVGITIYPDHGTDLQTLLKNADTAMYEAKENSKNCYAMYTSKMHDKTLKALSMEKDLRNALLKDEFIVYYQPIIDFITGEIVGLEALIRWMHPEMGLISPVEFIPFAEKTGLVVEIGEEVIVKVYKQLRKWYELGIYNMKVSINLSAIQIKQHNFINRIIDLTEEMGINGENIIFEITENIGIYDLKHTINVLKMLKSMNIKIALDDFGTGYSSLSYLQKLPIDIIKIDREFIKNITKDSNEQFIAKLIISIAHSMSCVVTAEGIETLEQYNKLKSYGCDFAQGYLLSKPLPVEEIESMLILKKIFDY</sequence>
<dbReference type="InterPro" id="IPR000014">
    <property type="entry name" value="PAS"/>
</dbReference>
<keyword evidence="2" id="KW-1133">Transmembrane helix</keyword>
<keyword evidence="8" id="KW-1185">Reference proteome</keyword>
<dbReference type="InterPro" id="IPR001610">
    <property type="entry name" value="PAC"/>
</dbReference>
<organism evidence="7 8">
    <name type="scientific">Serpentinicella alkaliphila</name>
    <dbReference type="NCBI Taxonomy" id="1734049"/>
    <lineage>
        <taxon>Bacteria</taxon>
        <taxon>Bacillati</taxon>
        <taxon>Bacillota</taxon>
        <taxon>Clostridia</taxon>
        <taxon>Peptostreptococcales</taxon>
        <taxon>Natronincolaceae</taxon>
        <taxon>Serpentinicella</taxon>
    </lineage>
</organism>
<dbReference type="CDD" id="cd01948">
    <property type="entry name" value="EAL"/>
    <property type="match status" value="1"/>
</dbReference>
<keyword evidence="2" id="KW-0472">Membrane</keyword>
<gene>
    <name evidence="7" type="ORF">EDD79_101950</name>
</gene>
<dbReference type="Pfam" id="PF00990">
    <property type="entry name" value="GGDEF"/>
    <property type="match status" value="1"/>
</dbReference>
<evidence type="ECO:0000313" key="8">
    <source>
        <dbReference type="Proteomes" id="UP000295504"/>
    </source>
</evidence>
<dbReference type="PROSITE" id="PS50883">
    <property type="entry name" value="EAL"/>
    <property type="match status" value="1"/>
</dbReference>
<evidence type="ECO:0000259" key="3">
    <source>
        <dbReference type="PROSITE" id="PS50112"/>
    </source>
</evidence>
<feature type="domain" description="GGDEF" evidence="6">
    <location>
        <begin position="430"/>
        <end position="562"/>
    </location>
</feature>
<evidence type="ECO:0000313" key="7">
    <source>
        <dbReference type="EMBL" id="TCQ02077.1"/>
    </source>
</evidence>
<dbReference type="InterPro" id="IPR052155">
    <property type="entry name" value="Biofilm_reg_signaling"/>
</dbReference>
<evidence type="ECO:0000256" key="1">
    <source>
        <dbReference type="SAM" id="Coils"/>
    </source>
</evidence>
<dbReference type="SUPFAM" id="SSF141868">
    <property type="entry name" value="EAL domain-like"/>
    <property type="match status" value="1"/>
</dbReference>
<evidence type="ECO:0000259" key="6">
    <source>
        <dbReference type="PROSITE" id="PS50887"/>
    </source>
</evidence>
<dbReference type="RefSeq" id="WP_132848620.1">
    <property type="nucleotide sequence ID" value="NZ_CP058648.1"/>
</dbReference>
<feature type="domain" description="PAC" evidence="4">
    <location>
        <begin position="219"/>
        <end position="271"/>
    </location>
</feature>
<dbReference type="InterPro" id="IPR001633">
    <property type="entry name" value="EAL_dom"/>
</dbReference>
<dbReference type="PROSITE" id="PS50113">
    <property type="entry name" value="PAC"/>
    <property type="match status" value="2"/>
</dbReference>
<name>A0A4R2TID3_9FIRM</name>
<evidence type="ECO:0000256" key="2">
    <source>
        <dbReference type="SAM" id="Phobius"/>
    </source>
</evidence>
<dbReference type="Gene3D" id="3.30.450.20">
    <property type="entry name" value="PAS domain"/>
    <property type="match status" value="2"/>
</dbReference>
<keyword evidence="2" id="KW-0812">Transmembrane</keyword>
<dbReference type="PROSITE" id="PS50112">
    <property type="entry name" value="PAS"/>
    <property type="match status" value="2"/>
</dbReference>
<dbReference type="Pfam" id="PF08447">
    <property type="entry name" value="PAS_3"/>
    <property type="match status" value="1"/>
</dbReference>
<dbReference type="InterPro" id="IPR000160">
    <property type="entry name" value="GGDEF_dom"/>
</dbReference>
<dbReference type="PANTHER" id="PTHR44757">
    <property type="entry name" value="DIGUANYLATE CYCLASE DGCP"/>
    <property type="match status" value="1"/>
</dbReference>
<proteinExistence type="predicted"/>
<dbReference type="InterPro" id="IPR013767">
    <property type="entry name" value="PAS_fold"/>
</dbReference>
<dbReference type="FunFam" id="3.20.20.450:FF:000001">
    <property type="entry name" value="Cyclic di-GMP phosphodiesterase yahA"/>
    <property type="match status" value="1"/>
</dbReference>
<feature type="domain" description="PAS" evidence="3">
    <location>
        <begin position="272"/>
        <end position="343"/>
    </location>
</feature>